<gene>
    <name evidence="2" type="ORF">ACFPQ6_00100</name>
</gene>
<dbReference type="RefSeq" id="WP_380044946.1">
    <property type="nucleotide sequence ID" value="NZ_JBHSOH010000001.1"/>
</dbReference>
<accession>A0ABW1DDE3</accession>
<protein>
    <submittedName>
        <fullName evidence="2">Helix-turn-helix domain-containing protein</fullName>
    </submittedName>
</protein>
<name>A0ABW1DDE3_9DEIO</name>
<keyword evidence="3" id="KW-1185">Reference proteome</keyword>
<evidence type="ECO:0000313" key="3">
    <source>
        <dbReference type="Proteomes" id="UP001595979"/>
    </source>
</evidence>
<dbReference type="Proteomes" id="UP001595979">
    <property type="component" value="Unassembled WGS sequence"/>
</dbReference>
<dbReference type="InterPro" id="IPR010982">
    <property type="entry name" value="Lambda_DNA-bd_dom_sf"/>
</dbReference>
<dbReference type="SMART" id="SM00530">
    <property type="entry name" value="HTH_XRE"/>
    <property type="match status" value="1"/>
</dbReference>
<dbReference type="CDD" id="cd00093">
    <property type="entry name" value="HTH_XRE"/>
    <property type="match status" value="1"/>
</dbReference>
<dbReference type="Gene3D" id="1.10.260.40">
    <property type="entry name" value="lambda repressor-like DNA-binding domains"/>
    <property type="match status" value="1"/>
</dbReference>
<reference evidence="3" key="1">
    <citation type="journal article" date="2019" name="Int. J. Syst. Evol. Microbiol.">
        <title>The Global Catalogue of Microorganisms (GCM) 10K type strain sequencing project: providing services to taxonomists for standard genome sequencing and annotation.</title>
        <authorList>
            <consortium name="The Broad Institute Genomics Platform"/>
            <consortium name="The Broad Institute Genome Sequencing Center for Infectious Disease"/>
            <person name="Wu L."/>
            <person name="Ma J."/>
        </authorList>
    </citation>
    <scope>NUCLEOTIDE SEQUENCE [LARGE SCALE GENOMIC DNA]</scope>
    <source>
        <strain evidence="3">CGMCC 1.15053</strain>
    </source>
</reference>
<dbReference type="InterPro" id="IPR001387">
    <property type="entry name" value="Cro/C1-type_HTH"/>
</dbReference>
<feature type="domain" description="HTH cro/C1-type" evidence="1">
    <location>
        <begin position="11"/>
        <end position="66"/>
    </location>
</feature>
<dbReference type="EMBL" id="JBHSOH010000001">
    <property type="protein sequence ID" value="MFC5846697.1"/>
    <property type="molecule type" value="Genomic_DNA"/>
</dbReference>
<sequence length="83" mass="8808">MITSTLDRTCFRQRRDALGLTLKDVADKTGLHLTTIHKLEVGKGGGVDWDTVAGVMQVLGLTFSEVCADPALYALPVPALAPA</sequence>
<dbReference type="PROSITE" id="PS50943">
    <property type="entry name" value="HTH_CROC1"/>
    <property type="match status" value="1"/>
</dbReference>
<dbReference type="SUPFAM" id="SSF47413">
    <property type="entry name" value="lambda repressor-like DNA-binding domains"/>
    <property type="match status" value="1"/>
</dbReference>
<organism evidence="2 3">
    <name type="scientific">Deinococcus petrolearius</name>
    <dbReference type="NCBI Taxonomy" id="1751295"/>
    <lineage>
        <taxon>Bacteria</taxon>
        <taxon>Thermotogati</taxon>
        <taxon>Deinococcota</taxon>
        <taxon>Deinococci</taxon>
        <taxon>Deinococcales</taxon>
        <taxon>Deinococcaceae</taxon>
        <taxon>Deinococcus</taxon>
    </lineage>
</organism>
<evidence type="ECO:0000313" key="2">
    <source>
        <dbReference type="EMBL" id="MFC5846697.1"/>
    </source>
</evidence>
<evidence type="ECO:0000259" key="1">
    <source>
        <dbReference type="PROSITE" id="PS50943"/>
    </source>
</evidence>
<comment type="caution">
    <text evidence="2">The sequence shown here is derived from an EMBL/GenBank/DDBJ whole genome shotgun (WGS) entry which is preliminary data.</text>
</comment>
<dbReference type="Pfam" id="PF13560">
    <property type="entry name" value="HTH_31"/>
    <property type="match status" value="1"/>
</dbReference>
<proteinExistence type="predicted"/>